<accession>A0AA90Z3U8</accession>
<dbReference type="InterPro" id="IPR050336">
    <property type="entry name" value="Chromosome_partition/occlusion"/>
</dbReference>
<dbReference type="GO" id="GO:0005694">
    <property type="term" value="C:chromosome"/>
    <property type="evidence" value="ECO:0007669"/>
    <property type="project" value="TreeGrafter"/>
</dbReference>
<dbReference type="EMBL" id="WVRA01000008">
    <property type="protein sequence ID" value="NOE20194.1"/>
    <property type="molecule type" value="Genomic_DNA"/>
</dbReference>
<dbReference type="PANTHER" id="PTHR33375:SF1">
    <property type="entry name" value="CHROMOSOME-PARTITIONING PROTEIN PARB-RELATED"/>
    <property type="match status" value="1"/>
</dbReference>
<dbReference type="InterPro" id="IPR036086">
    <property type="entry name" value="ParB/Sulfiredoxin_sf"/>
</dbReference>
<sequence>MSRKRRMFDIDLPAMDDIPVGKVPDKVLEKRRGPMAAAISENADALRDQQSTEETIRAENDRLAHELVRLRSEGLVTERVALDDILFEKLTRDRKPGPDPELDELKASIQEIGLSNPIRLERRSDGRFELIQGMRRLSAYRALYEETGDESYARIPAGISEAGDLDSSYRRMVDENLIRKDISFAEMGALARAYAEDPANDCPDVDKAVSTLFKSASYTKRSYIRSFASLLMMLGKVLKHPNDIPRNVGVELKRKLDATPGLVRQVSAAVMSEPDRDGAREVAILRSFLGAPETSVAKKAPVESADKPRRAKTTFQVSGRAGIAKCSASSGRIELRYDLDFTRVDRSKLEAAIAAFIDALPEEDDLTHG</sequence>
<organism evidence="2 3">
    <name type="scientific">Ruegeria atlantica</name>
    <dbReference type="NCBI Taxonomy" id="81569"/>
    <lineage>
        <taxon>Bacteria</taxon>
        <taxon>Pseudomonadati</taxon>
        <taxon>Pseudomonadota</taxon>
        <taxon>Alphaproteobacteria</taxon>
        <taxon>Rhodobacterales</taxon>
        <taxon>Roseobacteraceae</taxon>
        <taxon>Ruegeria</taxon>
    </lineage>
</organism>
<evidence type="ECO:0000313" key="3">
    <source>
        <dbReference type="Proteomes" id="UP000597886"/>
    </source>
</evidence>
<feature type="domain" description="ParB-like N-terminal" evidence="1">
    <location>
        <begin position="78"/>
        <end position="177"/>
    </location>
</feature>
<proteinExistence type="predicted"/>
<evidence type="ECO:0000313" key="2">
    <source>
        <dbReference type="EMBL" id="NOE20194.1"/>
    </source>
</evidence>
<dbReference type="Pfam" id="PF02195">
    <property type="entry name" value="ParB_N"/>
    <property type="match status" value="1"/>
</dbReference>
<dbReference type="InterPro" id="IPR003115">
    <property type="entry name" value="ParB_N"/>
</dbReference>
<dbReference type="SUPFAM" id="SSF110849">
    <property type="entry name" value="ParB/Sulfiredoxin"/>
    <property type="match status" value="1"/>
</dbReference>
<evidence type="ECO:0000259" key="1">
    <source>
        <dbReference type="SMART" id="SM00470"/>
    </source>
</evidence>
<dbReference type="Gene3D" id="3.90.1530.30">
    <property type="match status" value="1"/>
</dbReference>
<dbReference type="AlphaFoldDB" id="A0AA90Z3U8"/>
<dbReference type="RefSeq" id="WP_171331559.1">
    <property type="nucleotide sequence ID" value="NZ_WVRA01000008.1"/>
</dbReference>
<name>A0AA90Z3U8_9RHOB</name>
<dbReference type="SMART" id="SM00470">
    <property type="entry name" value="ParB"/>
    <property type="match status" value="1"/>
</dbReference>
<gene>
    <name evidence="2" type="ORF">GS634_18875</name>
</gene>
<dbReference type="PANTHER" id="PTHR33375">
    <property type="entry name" value="CHROMOSOME-PARTITIONING PROTEIN PARB-RELATED"/>
    <property type="match status" value="1"/>
</dbReference>
<dbReference type="GO" id="GO:0007059">
    <property type="term" value="P:chromosome segregation"/>
    <property type="evidence" value="ECO:0007669"/>
    <property type="project" value="TreeGrafter"/>
</dbReference>
<comment type="caution">
    <text evidence="2">The sequence shown here is derived from an EMBL/GenBank/DDBJ whole genome shotgun (WGS) entry which is preliminary data.</text>
</comment>
<dbReference type="Proteomes" id="UP000597886">
    <property type="component" value="Unassembled WGS sequence"/>
</dbReference>
<protein>
    <submittedName>
        <fullName evidence="2">ParB N-terminal domain-containing protein</fullName>
    </submittedName>
</protein>
<reference evidence="2" key="1">
    <citation type="submission" date="2019-12" db="EMBL/GenBank/DDBJ databases">
        <title>Ruegeria JWLKs population differentiation of coral mucus and skeleton niches.</title>
        <authorList>
            <person name="Luo D."/>
        </authorList>
    </citation>
    <scope>NUCLEOTIDE SEQUENCE</scope>
    <source>
        <strain evidence="2">HKCCD6181</strain>
    </source>
</reference>